<evidence type="ECO:0000313" key="3">
    <source>
        <dbReference type="EMBL" id="MDQ9169770.1"/>
    </source>
</evidence>
<feature type="region of interest" description="Disordered" evidence="1">
    <location>
        <begin position="194"/>
        <end position="225"/>
    </location>
</feature>
<organism evidence="3 4">
    <name type="scientific">Keguizhuia sedimenti</name>
    <dbReference type="NCBI Taxonomy" id="3064264"/>
    <lineage>
        <taxon>Bacteria</taxon>
        <taxon>Pseudomonadati</taxon>
        <taxon>Pseudomonadota</taxon>
        <taxon>Betaproteobacteria</taxon>
        <taxon>Burkholderiales</taxon>
        <taxon>Oxalobacteraceae</taxon>
        <taxon>Keguizhuia</taxon>
    </lineage>
</organism>
<name>A0ABU1BL84_9BURK</name>
<dbReference type="EMBL" id="JAUYVH010000002">
    <property type="protein sequence ID" value="MDQ9169770.1"/>
    <property type="molecule type" value="Genomic_DNA"/>
</dbReference>
<feature type="chain" id="PRO_5046117264" description="PsiF repeat-containing protein" evidence="2">
    <location>
        <begin position="23"/>
        <end position="246"/>
    </location>
</feature>
<proteinExistence type="predicted"/>
<accession>A0ABU1BL84</accession>
<sequence length="246" mass="26923">MIKRVLAIVFAIFPLFFNFANAADDAKGDVAACEKNAGGRSGGERKAFIEGCVKVKSDARKAAAEASRKKAANDSCTKDAGNKQGTERKAFIDGCVNAKEDAYMRSLQASKPKSALDICRKEAESKNESERKSFIDGCLKAKETARLEAERRQADTSNCTKAAGSRKGEELKAFVAGCLKGKNAEVARQNEIRKKAAEASKKPDPRKMKDPCYAKEFKSGEEQEQLAKRCLMKRMGERNRNNGGDH</sequence>
<keyword evidence="2" id="KW-0732">Signal</keyword>
<dbReference type="Proteomes" id="UP001225596">
    <property type="component" value="Unassembled WGS sequence"/>
</dbReference>
<evidence type="ECO:0000256" key="2">
    <source>
        <dbReference type="SAM" id="SignalP"/>
    </source>
</evidence>
<comment type="caution">
    <text evidence="3">The sequence shown here is derived from an EMBL/GenBank/DDBJ whole genome shotgun (WGS) entry which is preliminary data.</text>
</comment>
<reference evidence="3 4" key="1">
    <citation type="submission" date="2023-08" db="EMBL/GenBank/DDBJ databases">
        <title>Oxalobacteraceae gen .nov., isolated from river sludge outside the plant.</title>
        <authorList>
            <person name="Zhao S.Y."/>
        </authorList>
    </citation>
    <scope>NUCLEOTIDE SEQUENCE [LARGE SCALE GENOMIC DNA]</scope>
    <source>
        <strain evidence="3 4">R-40</strain>
    </source>
</reference>
<protein>
    <recommendedName>
        <fullName evidence="5">PsiF repeat-containing protein</fullName>
    </recommendedName>
</protein>
<dbReference type="RefSeq" id="WP_338435703.1">
    <property type="nucleotide sequence ID" value="NZ_JAUYVH010000002.1"/>
</dbReference>
<evidence type="ECO:0000313" key="4">
    <source>
        <dbReference type="Proteomes" id="UP001225596"/>
    </source>
</evidence>
<feature type="signal peptide" evidence="2">
    <location>
        <begin position="1"/>
        <end position="22"/>
    </location>
</feature>
<evidence type="ECO:0008006" key="5">
    <source>
        <dbReference type="Google" id="ProtNLM"/>
    </source>
</evidence>
<evidence type="ECO:0000256" key="1">
    <source>
        <dbReference type="SAM" id="MobiDB-lite"/>
    </source>
</evidence>
<keyword evidence="4" id="KW-1185">Reference proteome</keyword>
<gene>
    <name evidence="3" type="ORF">Q8A64_05025</name>
</gene>